<comment type="similarity">
    <text evidence="2">Belongs to the threonine aldolase family.</text>
</comment>
<evidence type="ECO:0000259" key="4">
    <source>
        <dbReference type="Pfam" id="PF01212"/>
    </source>
</evidence>
<dbReference type="Pfam" id="PF01212">
    <property type="entry name" value="Beta_elim_lyase"/>
    <property type="match status" value="1"/>
</dbReference>
<dbReference type="GO" id="GO:0006520">
    <property type="term" value="P:amino acid metabolic process"/>
    <property type="evidence" value="ECO:0007669"/>
    <property type="project" value="InterPro"/>
</dbReference>
<comment type="cofactor">
    <cofactor evidence="1">
        <name>pyridoxal 5'-phosphate</name>
        <dbReference type="ChEBI" id="CHEBI:597326"/>
    </cofactor>
</comment>
<gene>
    <name evidence="5" type="ORF">Elusimicrob2101_1180</name>
</gene>
<evidence type="ECO:0000256" key="1">
    <source>
        <dbReference type="ARBA" id="ARBA00001933"/>
    </source>
</evidence>
<sequence>MIRFNCDYSEGAHPVILEKLAQTNLEQTPGYGQDTYCRQAAELIKTLCQTPDAEVHFLCGGTQTNLTVISAMLRPYQCVISPTSGHINVHEAGAIEGTGHHILAVPEENGKITAEQIARVCQAHWQDDNPEFAPQPKLVYLSFPTEYGTLYSKKELSDIRRVCDEHNLYLFVDGARLGYGLTAAGNDISLPEMAACCDAFYIGGTKLGALLGEAVVIVNPKLQKDFRYFMKQKGAILAKGRLLGIQFLGLFENGLYFKLAEHANKMAMLIRQACVDAGWKMLYDSPTNQQFPIVPQDILKELEQDYAFAHIKPMERGQTAIRICTSWATREEDVRQLIADIKRVSAK</sequence>
<name>A0A650F484_9BACT</name>
<dbReference type="InterPro" id="IPR015421">
    <property type="entry name" value="PyrdxlP-dep_Trfase_major"/>
</dbReference>
<dbReference type="Gene3D" id="3.40.640.10">
    <property type="entry name" value="Type I PLP-dependent aspartate aminotransferase-like (Major domain)"/>
    <property type="match status" value="1"/>
</dbReference>
<keyword evidence="5" id="KW-0456">Lyase</keyword>
<organism evidence="5">
    <name type="scientific">uncultured Elusimicrobia bacterium</name>
    <dbReference type="NCBI Taxonomy" id="699876"/>
    <lineage>
        <taxon>Bacteria</taxon>
        <taxon>Pseudomonadati</taxon>
        <taxon>Elusimicrobiota</taxon>
        <taxon>Elusimicrobia</taxon>
        <taxon>environmental samples</taxon>
    </lineage>
</organism>
<evidence type="ECO:0000313" key="5">
    <source>
        <dbReference type="EMBL" id="QGT50855.1"/>
    </source>
</evidence>
<dbReference type="SUPFAM" id="SSF53383">
    <property type="entry name" value="PLP-dependent transferases"/>
    <property type="match status" value="1"/>
</dbReference>
<feature type="domain" description="Aromatic amino acid beta-eliminating lyase/threonine aldolase" evidence="4">
    <location>
        <begin position="18"/>
        <end position="289"/>
    </location>
</feature>
<dbReference type="Gene3D" id="3.90.1150.10">
    <property type="entry name" value="Aspartate Aminotransferase, domain 1"/>
    <property type="match status" value="1"/>
</dbReference>
<dbReference type="PANTHER" id="PTHR48097">
    <property type="entry name" value="L-THREONINE ALDOLASE-RELATED"/>
    <property type="match status" value="1"/>
</dbReference>
<dbReference type="InterPro" id="IPR015424">
    <property type="entry name" value="PyrdxlP-dep_Trfase"/>
</dbReference>
<dbReference type="InterPro" id="IPR015422">
    <property type="entry name" value="PyrdxlP-dep_Trfase_small"/>
</dbReference>
<dbReference type="PANTHER" id="PTHR48097:SF5">
    <property type="entry name" value="LOW SPECIFICITY L-THREONINE ALDOLASE"/>
    <property type="match status" value="1"/>
</dbReference>
<dbReference type="AlphaFoldDB" id="A0A650F484"/>
<keyword evidence="3" id="KW-0663">Pyridoxal phosphate</keyword>
<evidence type="ECO:0000256" key="3">
    <source>
        <dbReference type="ARBA" id="ARBA00022898"/>
    </source>
</evidence>
<dbReference type="InterPro" id="IPR001597">
    <property type="entry name" value="ArAA_b-elim_lyase/Thr_aldolase"/>
</dbReference>
<evidence type="ECO:0000256" key="2">
    <source>
        <dbReference type="ARBA" id="ARBA00006966"/>
    </source>
</evidence>
<dbReference type="EMBL" id="MN577572">
    <property type="protein sequence ID" value="QGT50855.1"/>
    <property type="molecule type" value="Genomic_DNA"/>
</dbReference>
<protein>
    <submittedName>
        <fullName evidence="5">Amino acid lyase</fullName>
    </submittedName>
</protein>
<dbReference type="GO" id="GO:0016829">
    <property type="term" value="F:lyase activity"/>
    <property type="evidence" value="ECO:0007669"/>
    <property type="project" value="UniProtKB-KW"/>
</dbReference>
<reference evidence="5" key="1">
    <citation type="journal article" date="2020" name="J. ISSAAS">
        <title>Lactobacilli and other gastrointestinal microbiota of Peromyscus leucopus, reservoir host for agents of Lyme disease and other zoonoses in North America.</title>
        <authorList>
            <person name="Milovic A."/>
            <person name="Bassam K."/>
            <person name="Shao H."/>
            <person name="Chatzistamou I."/>
            <person name="Tufts D.M."/>
            <person name="Diuk-Wasser M."/>
            <person name="Barbour A.G."/>
        </authorList>
    </citation>
    <scope>NUCLEOTIDE SEQUENCE</scope>
    <source>
        <strain evidence="5">LL30</strain>
    </source>
</reference>
<accession>A0A650F484</accession>
<proteinExistence type="inferred from homology"/>